<dbReference type="SUPFAM" id="SSF56672">
    <property type="entry name" value="DNA/RNA polymerases"/>
    <property type="match status" value="1"/>
</dbReference>
<evidence type="ECO:0000259" key="2">
    <source>
        <dbReference type="PROSITE" id="PS50878"/>
    </source>
</evidence>
<dbReference type="InterPro" id="IPR000477">
    <property type="entry name" value="RT_dom"/>
</dbReference>
<reference evidence="3" key="2">
    <citation type="submission" date="2025-09" db="UniProtKB">
        <authorList>
            <consortium name="Ensembl"/>
        </authorList>
    </citation>
    <scope>IDENTIFICATION</scope>
</reference>
<dbReference type="Gene3D" id="3.60.10.10">
    <property type="entry name" value="Endonuclease/exonuclease/phosphatase"/>
    <property type="match status" value="1"/>
</dbReference>
<protein>
    <recommendedName>
        <fullName evidence="2">Reverse transcriptase domain-containing protein</fullName>
    </recommendedName>
</protein>
<dbReference type="SUPFAM" id="SSF56219">
    <property type="entry name" value="DNase I-like"/>
    <property type="match status" value="1"/>
</dbReference>
<sequence length="964" mass="108771">MASLSMRVTPPVSLRHGVRCVPASGVAVEDVLVAVGEEIGYENITSASRMNKAVVVFVKEEVHVGRLITNGIVVSGEFIIVSPLVAPTTKVTVSNVPPFIPNEEIERGLSRYGKFASAMKALPLGCKNESLKHVMSFRRQVFMFLNEPSIDVSFRVMHEGKAYMIYANTGSMKCFVCGDVSHKRKMCPHKVGVSGENASENAGPSAAGVGENATESALPSAVEEREDHSGKQAESVINDSHTEEAGAEPETGENSVKKNDVSEHGDTKMESVDLLKSQENCETEMKDDDTFSEVSDVGSQIERDVYTLKEINDFLDMTFGKAFDVTDFFPDPEKFIASVLLFQRTVKVKVLSKNEVEPGRFLIVKAEISNFKFLFVNIYAPNVGAERSLLFKKFENVVKEENEDVFIVVGGDWNCTLDFTFDRNGEEPHAQSASSLAGVIKKLNLSDVWREHNPSTKQYTWVKVCNDRISAARLDRFYIFCNLKNRVVGTEIIPNIFSDHKLIRVGFTLSKSTHKSCYWHFNTKLLEDKEFCKAFKDFWEAWQAEKSLFESIIQWWEVGKVHIKDFSQKYSAYSSVCLKNTLKWLETEIVNIEMNMTVNDDVQLKERWIEKKTHLSSILDERVKGALIRSRYLTLKDVDAPTNYFFNLEPKVGQQKLMLSLKDNNGHVTSDPQEMRKLAVDFYSNLYAAEISDEHCRRELLKDLPVLSEDHKKLLETDISFEEVSLAVKALSSGKSPGLDGLPAEFYKSFWTIIGDDYFKVLQKCCSEGILSTSCQRAVLSLLPKKGDLTLLKNWRPVAILCTEYKIFSKVLANRLNNVLYETVHTDQSYCVKNRSIMDNLHLIRDVFDYASSKDANMGLLSLDQEKAFDRVDHRFLFDTLNAFGFGEKFISRIKLLYTEATCMIKMGGGLSVPINVKRGIRQGCPLSGQMYSIVVEPLLCKLRRELMGLQINTLNCSIKLCIC</sequence>
<dbReference type="Proteomes" id="UP001108240">
    <property type="component" value="Unplaced"/>
</dbReference>
<dbReference type="CDD" id="cd01650">
    <property type="entry name" value="RT_nLTR_like"/>
    <property type="match status" value="1"/>
</dbReference>
<reference evidence="3" key="1">
    <citation type="submission" date="2025-08" db="UniProtKB">
        <authorList>
            <consortium name="Ensembl"/>
        </authorList>
    </citation>
    <scope>IDENTIFICATION</scope>
</reference>
<name>A0A9J8AT00_CYPCA</name>
<proteinExistence type="predicted"/>
<keyword evidence="4" id="KW-1185">Reference proteome</keyword>
<feature type="domain" description="Reverse transcriptase" evidence="2">
    <location>
        <begin position="764"/>
        <end position="964"/>
    </location>
</feature>
<evidence type="ECO:0000313" key="4">
    <source>
        <dbReference type="Proteomes" id="UP001108240"/>
    </source>
</evidence>
<dbReference type="PROSITE" id="PS50878">
    <property type="entry name" value="RT_POL"/>
    <property type="match status" value="1"/>
</dbReference>
<dbReference type="InterPro" id="IPR036691">
    <property type="entry name" value="Endo/exonu/phosph_ase_sf"/>
</dbReference>
<feature type="compositionally biased region" description="Basic and acidic residues" evidence="1">
    <location>
        <begin position="222"/>
        <end position="231"/>
    </location>
</feature>
<dbReference type="Pfam" id="PF00078">
    <property type="entry name" value="RVT_1"/>
    <property type="match status" value="1"/>
</dbReference>
<dbReference type="Ensembl" id="ENSCCRT00000190160.1">
    <property type="protein sequence ID" value="ENSCCRP00000147523.1"/>
    <property type="gene ID" value="ENSCCRG00000075702.1"/>
</dbReference>
<evidence type="ECO:0000256" key="1">
    <source>
        <dbReference type="SAM" id="MobiDB-lite"/>
    </source>
</evidence>
<dbReference type="InterPro" id="IPR043502">
    <property type="entry name" value="DNA/RNA_pol_sf"/>
</dbReference>
<dbReference type="PANTHER" id="PTHR19446">
    <property type="entry name" value="REVERSE TRANSCRIPTASES"/>
    <property type="match status" value="1"/>
</dbReference>
<dbReference type="CDD" id="cd09076">
    <property type="entry name" value="L1-EN"/>
    <property type="match status" value="1"/>
</dbReference>
<accession>A0A9J8AT00</accession>
<feature type="region of interest" description="Disordered" evidence="1">
    <location>
        <begin position="193"/>
        <end position="272"/>
    </location>
</feature>
<organism evidence="3 4">
    <name type="scientific">Cyprinus carpio carpio</name>
    <dbReference type="NCBI Taxonomy" id="630221"/>
    <lineage>
        <taxon>Eukaryota</taxon>
        <taxon>Metazoa</taxon>
        <taxon>Chordata</taxon>
        <taxon>Craniata</taxon>
        <taxon>Vertebrata</taxon>
        <taxon>Euteleostomi</taxon>
        <taxon>Actinopterygii</taxon>
        <taxon>Neopterygii</taxon>
        <taxon>Teleostei</taxon>
        <taxon>Ostariophysi</taxon>
        <taxon>Cypriniformes</taxon>
        <taxon>Cyprinidae</taxon>
        <taxon>Cyprininae</taxon>
        <taxon>Cyprinus</taxon>
    </lineage>
</organism>
<dbReference type="GeneTree" id="ENSGT00390000009800"/>
<dbReference type="AlphaFoldDB" id="A0A9J8AT00"/>
<evidence type="ECO:0000313" key="3">
    <source>
        <dbReference type="Ensembl" id="ENSCCRP00000147523.1"/>
    </source>
</evidence>
<feature type="compositionally biased region" description="Basic and acidic residues" evidence="1">
    <location>
        <begin position="255"/>
        <end position="272"/>
    </location>
</feature>